<keyword evidence="6 11" id="KW-0695">RNA-directed DNA polymerase</keyword>
<evidence type="ECO:0000256" key="9">
    <source>
        <dbReference type="ARBA" id="ARBA00048173"/>
    </source>
</evidence>
<evidence type="ECO:0000313" key="12">
    <source>
        <dbReference type="Proteomes" id="UP000248330"/>
    </source>
</evidence>
<reference evidence="11 12" key="1">
    <citation type="submission" date="2018-04" db="EMBL/GenBank/DDBJ databases">
        <title>Genomic Encyclopedia of Type Strains, Phase IV (KMG-IV): sequencing the most valuable type-strain genomes for metagenomic binning, comparative biology and taxonomic classification.</title>
        <authorList>
            <person name="Goeker M."/>
        </authorList>
    </citation>
    <scope>NUCLEOTIDE SEQUENCE [LARGE SCALE GENOMIC DNA]</scope>
    <source>
        <strain evidence="11 12">DSM 104150</strain>
    </source>
</reference>
<dbReference type="OrthoDB" id="7055795at2"/>
<dbReference type="InterPro" id="IPR000123">
    <property type="entry name" value="Reverse_transcriptase_msDNA"/>
</dbReference>
<dbReference type="GO" id="GO:0003964">
    <property type="term" value="F:RNA-directed DNA polymerase activity"/>
    <property type="evidence" value="ECO:0007669"/>
    <property type="project" value="UniProtKB-KW"/>
</dbReference>
<dbReference type="GO" id="GO:0051607">
    <property type="term" value="P:defense response to virus"/>
    <property type="evidence" value="ECO:0007669"/>
    <property type="project" value="UniProtKB-KW"/>
</dbReference>
<keyword evidence="4" id="KW-0479">Metal-binding</keyword>
<evidence type="ECO:0000256" key="7">
    <source>
        <dbReference type="ARBA" id="ARBA00023118"/>
    </source>
</evidence>
<dbReference type="PRINTS" id="PR00866">
    <property type="entry name" value="RNADNAPOLMS"/>
</dbReference>
<gene>
    <name evidence="11" type="ORF">C8D93_106228</name>
</gene>
<dbReference type="GO" id="GO:0046872">
    <property type="term" value="F:metal ion binding"/>
    <property type="evidence" value="ECO:0007669"/>
    <property type="project" value="UniProtKB-KW"/>
</dbReference>
<dbReference type="PANTHER" id="PTHR34047">
    <property type="entry name" value="NUCLEAR INTRON MATURASE 1, MITOCHONDRIAL-RELATED"/>
    <property type="match status" value="1"/>
</dbReference>
<proteinExistence type="inferred from homology"/>
<dbReference type="Pfam" id="PF00078">
    <property type="entry name" value="RVT_1"/>
    <property type="match status" value="1"/>
</dbReference>
<dbReference type="AlphaFoldDB" id="A0A318E721"/>
<keyword evidence="7" id="KW-0051">Antiviral defense</keyword>
<comment type="similarity">
    <text evidence="8">Belongs to the bacterial reverse transcriptase family.</text>
</comment>
<evidence type="ECO:0000256" key="5">
    <source>
        <dbReference type="ARBA" id="ARBA00022842"/>
    </source>
</evidence>
<dbReference type="EC" id="2.7.7.49" evidence="1"/>
<dbReference type="CDD" id="cd03487">
    <property type="entry name" value="RT_Bac_retron_II"/>
    <property type="match status" value="1"/>
</dbReference>
<keyword evidence="3" id="KW-0548">Nucleotidyltransferase</keyword>
<organism evidence="11 12">
    <name type="scientific">Sinimarinibacterium flocculans</name>
    <dbReference type="NCBI Taxonomy" id="985250"/>
    <lineage>
        <taxon>Bacteria</taxon>
        <taxon>Pseudomonadati</taxon>
        <taxon>Pseudomonadota</taxon>
        <taxon>Gammaproteobacteria</taxon>
        <taxon>Nevskiales</taxon>
        <taxon>Nevskiaceae</taxon>
        <taxon>Sinimarinibacterium</taxon>
    </lineage>
</organism>
<sequence>MVAAPILSIRDLAARVGTPIERMTEIADDIDSHYRPTALYDEKRGRSRMLNVPRKELKALQQRIHRVILDPIELSACVHGAVSGRSPRTNAEQHLGKPCVICVDVKSFFDSVRHYVVYRMFRNDLGFGRDVARLLTRLTTYDSQLPQGAPTSPAIANLVLAFQVDKPLEAAAASLDLTYTRFVDDIAISGGDPRPLINVAAKLLSARRLKVHRATGRGRLKPKLKIMSGGVQQKITGLVVNSASAPTIPRRYRDQVRAAIHQLREMQSGASFNRSVDSIRGRIAHVRRLHPSGAARLAGELARVIENRRECG</sequence>
<evidence type="ECO:0000256" key="3">
    <source>
        <dbReference type="ARBA" id="ARBA00022695"/>
    </source>
</evidence>
<name>A0A318E721_9GAMM</name>
<keyword evidence="2" id="KW-0808">Transferase</keyword>
<dbReference type="SUPFAM" id="SSF56672">
    <property type="entry name" value="DNA/RNA polymerases"/>
    <property type="match status" value="1"/>
</dbReference>
<evidence type="ECO:0000256" key="2">
    <source>
        <dbReference type="ARBA" id="ARBA00022679"/>
    </source>
</evidence>
<comment type="caution">
    <text evidence="11">The sequence shown here is derived from an EMBL/GenBank/DDBJ whole genome shotgun (WGS) entry which is preliminary data.</text>
</comment>
<evidence type="ECO:0000256" key="1">
    <source>
        <dbReference type="ARBA" id="ARBA00012493"/>
    </source>
</evidence>
<dbReference type="PANTHER" id="PTHR34047:SF7">
    <property type="entry name" value="RNA-DIRECTED DNA POLYMERASE"/>
    <property type="match status" value="1"/>
</dbReference>
<protein>
    <recommendedName>
        <fullName evidence="1">RNA-directed DNA polymerase</fullName>
        <ecNumber evidence="1">2.7.7.49</ecNumber>
    </recommendedName>
</protein>
<accession>A0A318E721</accession>
<dbReference type="RefSeq" id="WP_110265558.1">
    <property type="nucleotide sequence ID" value="NZ_CAWNXA010000006.1"/>
</dbReference>
<dbReference type="GO" id="GO:0003723">
    <property type="term" value="F:RNA binding"/>
    <property type="evidence" value="ECO:0007669"/>
    <property type="project" value="InterPro"/>
</dbReference>
<evidence type="ECO:0000256" key="6">
    <source>
        <dbReference type="ARBA" id="ARBA00022918"/>
    </source>
</evidence>
<evidence type="ECO:0000256" key="8">
    <source>
        <dbReference type="ARBA" id="ARBA00034120"/>
    </source>
</evidence>
<keyword evidence="5" id="KW-0460">Magnesium</keyword>
<evidence type="ECO:0000313" key="11">
    <source>
        <dbReference type="EMBL" id="PXV67250.1"/>
    </source>
</evidence>
<dbReference type="Proteomes" id="UP000248330">
    <property type="component" value="Unassembled WGS sequence"/>
</dbReference>
<keyword evidence="12" id="KW-1185">Reference proteome</keyword>
<dbReference type="InterPro" id="IPR051083">
    <property type="entry name" value="GrpII_Intron_Splice-Mob/Def"/>
</dbReference>
<evidence type="ECO:0000256" key="4">
    <source>
        <dbReference type="ARBA" id="ARBA00022723"/>
    </source>
</evidence>
<dbReference type="InterPro" id="IPR043502">
    <property type="entry name" value="DNA/RNA_pol_sf"/>
</dbReference>
<feature type="domain" description="Reverse transcriptase" evidence="10">
    <location>
        <begin position="33"/>
        <end position="240"/>
    </location>
</feature>
<dbReference type="EMBL" id="QICN01000006">
    <property type="protein sequence ID" value="PXV67250.1"/>
    <property type="molecule type" value="Genomic_DNA"/>
</dbReference>
<comment type="catalytic activity">
    <reaction evidence="9">
        <text>DNA(n) + a 2'-deoxyribonucleoside 5'-triphosphate = DNA(n+1) + diphosphate</text>
        <dbReference type="Rhea" id="RHEA:22508"/>
        <dbReference type="Rhea" id="RHEA-COMP:17339"/>
        <dbReference type="Rhea" id="RHEA-COMP:17340"/>
        <dbReference type="ChEBI" id="CHEBI:33019"/>
        <dbReference type="ChEBI" id="CHEBI:61560"/>
        <dbReference type="ChEBI" id="CHEBI:173112"/>
        <dbReference type="EC" id="2.7.7.49"/>
    </reaction>
</comment>
<dbReference type="PROSITE" id="PS50878">
    <property type="entry name" value="RT_POL"/>
    <property type="match status" value="1"/>
</dbReference>
<dbReference type="InterPro" id="IPR000477">
    <property type="entry name" value="RT_dom"/>
</dbReference>
<evidence type="ECO:0000259" key="10">
    <source>
        <dbReference type="PROSITE" id="PS50878"/>
    </source>
</evidence>